<organism evidence="1 2">
    <name type="scientific">Cuscuta epithymum</name>
    <dbReference type="NCBI Taxonomy" id="186058"/>
    <lineage>
        <taxon>Eukaryota</taxon>
        <taxon>Viridiplantae</taxon>
        <taxon>Streptophyta</taxon>
        <taxon>Embryophyta</taxon>
        <taxon>Tracheophyta</taxon>
        <taxon>Spermatophyta</taxon>
        <taxon>Magnoliopsida</taxon>
        <taxon>eudicotyledons</taxon>
        <taxon>Gunneridae</taxon>
        <taxon>Pentapetalae</taxon>
        <taxon>asterids</taxon>
        <taxon>lamiids</taxon>
        <taxon>Solanales</taxon>
        <taxon>Convolvulaceae</taxon>
        <taxon>Cuscuteae</taxon>
        <taxon>Cuscuta</taxon>
        <taxon>Cuscuta subgen. Cuscuta</taxon>
    </lineage>
</organism>
<evidence type="ECO:0000313" key="2">
    <source>
        <dbReference type="Proteomes" id="UP001152523"/>
    </source>
</evidence>
<name>A0AAV0EN76_9ASTE</name>
<dbReference type="AlphaFoldDB" id="A0AAV0EN76"/>
<reference evidence="1" key="1">
    <citation type="submission" date="2022-07" db="EMBL/GenBank/DDBJ databases">
        <authorList>
            <person name="Macas J."/>
            <person name="Novak P."/>
            <person name="Neumann P."/>
        </authorList>
    </citation>
    <scope>NUCLEOTIDE SEQUENCE</scope>
</reference>
<protein>
    <submittedName>
        <fullName evidence="1">Uncharacterized protein</fullName>
    </submittedName>
</protein>
<evidence type="ECO:0000313" key="1">
    <source>
        <dbReference type="EMBL" id="CAH9124690.1"/>
    </source>
</evidence>
<feature type="non-terminal residue" evidence="1">
    <location>
        <position position="120"/>
    </location>
</feature>
<comment type="caution">
    <text evidence="1">The sequence shown here is derived from an EMBL/GenBank/DDBJ whole genome shotgun (WGS) entry which is preliminary data.</text>
</comment>
<gene>
    <name evidence="1" type="ORF">CEPIT_LOCUS26170</name>
</gene>
<dbReference type="EMBL" id="CAMAPF010000935">
    <property type="protein sequence ID" value="CAH9124690.1"/>
    <property type="molecule type" value="Genomic_DNA"/>
</dbReference>
<proteinExistence type="predicted"/>
<sequence>MESIDGSLPLTNVSSSMETISTAAMTMPIPSLDSASSIPASTAASVITQSSGALFSSMTQPEFHPSNPEFSSLWMPSTPYTLFSQLPPQFPWSQLPPPASSSTLPNSSYFGTTFAGSPGV</sequence>
<accession>A0AAV0EN76</accession>
<dbReference type="Proteomes" id="UP001152523">
    <property type="component" value="Unassembled WGS sequence"/>
</dbReference>
<keyword evidence="2" id="KW-1185">Reference proteome</keyword>